<evidence type="ECO:0000313" key="7">
    <source>
        <dbReference type="Proteomes" id="UP000435649"/>
    </source>
</evidence>
<gene>
    <name evidence="6" type="ORF">FYJ85_10270</name>
</gene>
<keyword evidence="7" id="KW-1185">Reference proteome</keyword>
<keyword evidence="5" id="KW-0472">Membrane</keyword>
<dbReference type="AlphaFoldDB" id="A0A844G3F5"/>
<dbReference type="InterPro" id="IPR023353">
    <property type="entry name" value="LemA-like_dom_sf"/>
</dbReference>
<dbReference type="RefSeq" id="WP_106055392.1">
    <property type="nucleotide sequence ID" value="NZ_CALXOB010000043.1"/>
</dbReference>
<reference evidence="6 7" key="1">
    <citation type="submission" date="2019-08" db="EMBL/GenBank/DDBJ databases">
        <title>In-depth cultivation of the pig gut microbiome towards novel bacterial diversity and tailored functional studies.</title>
        <authorList>
            <person name="Wylensek D."/>
            <person name="Hitch T.C.A."/>
            <person name="Clavel T."/>
        </authorList>
    </citation>
    <scope>NUCLEOTIDE SEQUENCE [LARGE SCALE GENOMIC DNA]</scope>
    <source>
        <strain evidence="6 7">BBE-744-WT-12</strain>
    </source>
</reference>
<organism evidence="6 7">
    <name type="scientific">Victivallis lenta</name>
    <dbReference type="NCBI Taxonomy" id="2606640"/>
    <lineage>
        <taxon>Bacteria</taxon>
        <taxon>Pseudomonadati</taxon>
        <taxon>Lentisphaerota</taxon>
        <taxon>Lentisphaeria</taxon>
        <taxon>Victivallales</taxon>
        <taxon>Victivallaceae</taxon>
        <taxon>Victivallis</taxon>
    </lineage>
</organism>
<evidence type="ECO:0000256" key="3">
    <source>
        <dbReference type="ARBA" id="ARBA00022692"/>
    </source>
</evidence>
<evidence type="ECO:0000256" key="2">
    <source>
        <dbReference type="ARBA" id="ARBA00008854"/>
    </source>
</evidence>
<evidence type="ECO:0000256" key="4">
    <source>
        <dbReference type="ARBA" id="ARBA00022989"/>
    </source>
</evidence>
<protein>
    <submittedName>
        <fullName evidence="6">LemA family protein</fullName>
    </submittedName>
</protein>
<evidence type="ECO:0000256" key="5">
    <source>
        <dbReference type="ARBA" id="ARBA00023136"/>
    </source>
</evidence>
<dbReference type="GO" id="GO:0016020">
    <property type="term" value="C:membrane"/>
    <property type="evidence" value="ECO:0007669"/>
    <property type="project" value="UniProtKB-SubCell"/>
</dbReference>
<comment type="subcellular location">
    <subcellularLocation>
        <location evidence="1">Membrane</location>
        <topology evidence="1">Single-pass membrane protein</topology>
    </subcellularLocation>
</comment>
<dbReference type="PANTHER" id="PTHR34478">
    <property type="entry name" value="PROTEIN LEMA"/>
    <property type="match status" value="1"/>
</dbReference>
<evidence type="ECO:0000313" key="6">
    <source>
        <dbReference type="EMBL" id="MST97425.1"/>
    </source>
</evidence>
<sequence length="186" mass="20473">MIAGLIVLAAAVVLVLIVIGMYNGLVRAKKQVENAWSQIDVQLKRRYDLIPNLVETVKGYAGHESAVLENVTRARSNAMSASSSDTGAKISAETELSGAIRSLMIQVEAYPQLKANENFLQLQEELTATENKISFARQHYNDTATNFNTAIAVFPASVIAGMFHFRDAELWQITDASEREAPKVKF</sequence>
<comment type="similarity">
    <text evidence="2">Belongs to the LemA family.</text>
</comment>
<dbReference type="InterPro" id="IPR007156">
    <property type="entry name" value="MamQ_LemA"/>
</dbReference>
<dbReference type="SUPFAM" id="SSF140478">
    <property type="entry name" value="LemA-like"/>
    <property type="match status" value="1"/>
</dbReference>
<keyword evidence="4" id="KW-1133">Transmembrane helix</keyword>
<dbReference type="EMBL" id="VUNS01000010">
    <property type="protein sequence ID" value="MST97425.1"/>
    <property type="molecule type" value="Genomic_DNA"/>
</dbReference>
<comment type="caution">
    <text evidence="6">The sequence shown here is derived from an EMBL/GenBank/DDBJ whole genome shotgun (WGS) entry which is preliminary data.</text>
</comment>
<dbReference type="PANTHER" id="PTHR34478:SF2">
    <property type="entry name" value="MEMBRANE PROTEIN"/>
    <property type="match status" value="1"/>
</dbReference>
<proteinExistence type="inferred from homology"/>
<dbReference type="Proteomes" id="UP000435649">
    <property type="component" value="Unassembled WGS sequence"/>
</dbReference>
<keyword evidence="3" id="KW-0812">Transmembrane</keyword>
<accession>A0A844G3F5</accession>
<dbReference type="Gene3D" id="1.20.1440.20">
    <property type="entry name" value="LemA-like domain"/>
    <property type="match status" value="1"/>
</dbReference>
<dbReference type="Pfam" id="PF04011">
    <property type="entry name" value="LemA"/>
    <property type="match status" value="1"/>
</dbReference>
<evidence type="ECO:0000256" key="1">
    <source>
        <dbReference type="ARBA" id="ARBA00004167"/>
    </source>
</evidence>
<name>A0A844G3F5_9BACT</name>